<dbReference type="AlphaFoldDB" id="A0A1W1HAT7"/>
<protein>
    <submittedName>
        <fullName evidence="1">PglZ domain protein</fullName>
    </submittedName>
</protein>
<dbReference type="NCBIfam" id="NF033449">
    <property type="entry name" value="BREX_PglZ_3"/>
    <property type="match status" value="1"/>
</dbReference>
<gene>
    <name evidence="1" type="ORF">MTBBW1_1860043</name>
</gene>
<proteinExistence type="predicted"/>
<dbReference type="Gene3D" id="3.40.720.10">
    <property type="entry name" value="Alkaline Phosphatase, subunit A"/>
    <property type="match status" value="1"/>
</dbReference>
<dbReference type="Pfam" id="PF08665">
    <property type="entry name" value="PglZ"/>
    <property type="match status" value="1"/>
</dbReference>
<name>A0A1W1HAT7_9BACT</name>
<organism evidence="1 2">
    <name type="scientific">Desulfamplus magnetovallimortis</name>
    <dbReference type="NCBI Taxonomy" id="1246637"/>
    <lineage>
        <taxon>Bacteria</taxon>
        <taxon>Pseudomonadati</taxon>
        <taxon>Thermodesulfobacteriota</taxon>
        <taxon>Desulfobacteria</taxon>
        <taxon>Desulfobacterales</taxon>
        <taxon>Desulfobacteraceae</taxon>
        <taxon>Desulfamplus</taxon>
    </lineage>
</organism>
<sequence>MSSWPNTILKDFIPNVAKLTLVSDPDCLLTEEKLVMELRNRGFDLIEFNDPIEFRYAYESKYRSIWDRGEHTDLVVILRLQDAELATLPYDLLQAGRKLSFSLGDLFPNMSYPVVEQLDRSLLDSLFDAQKKTSPDRMGENATKDFILRHVFGVAAELSSTEVELLRFLLRIHYGSLAIPSMLADRLVEIFENSGSFKGWSLSQIIPDAEQFFAFIQERWPIFLENLNQANQVKEDSDAYGLKVQGPVALPFDHQDIRVYIDNLFVEGKLTPVDLPGIDIEKDSWILSGISAAKSDGEDLRVSRLFDLVEAADLSMDSIYTDWIAFAMKWAELSALIHTANNADHKKRYSETGQKLNSLFADWLETHYASLINLPPSTPAMLHHVPRHLARYIEDLPAEASAQAGQKSKKVALVVIDGLSLDQWVTVRNIIQKQNSDLVLRESATFAWIPTLTSVSRQAIFSGKSPIYFPSSINSTNSEEKLWKQFWQGHDISKLDIAYKRSLGDGDAEAAMDSLINPAKTKVVGLVIDKVDKIMHGMQLGAAGMHNQIDQWCRGEYLTSLLNYLSSHDYETWITSDHGNIESIGKGRPTEGAIAESRGERVRIYPTPELRSQISSTFTFAREWQPSGLPDDYFPLVATRSDAFVNEGDSIVGHGGVAIEEVIVPLIKVERRT</sequence>
<dbReference type="OrthoDB" id="9769734at2"/>
<dbReference type="Proteomes" id="UP000191931">
    <property type="component" value="Unassembled WGS sequence"/>
</dbReference>
<dbReference type="STRING" id="1246637.MTBBW1_1860043"/>
<dbReference type="SUPFAM" id="SSF53649">
    <property type="entry name" value="Alkaline phosphatase-like"/>
    <property type="match status" value="1"/>
</dbReference>
<accession>A0A1W1HAT7</accession>
<dbReference type="InterPro" id="IPR017850">
    <property type="entry name" value="Alkaline_phosphatase_core_sf"/>
</dbReference>
<dbReference type="EMBL" id="FWEV01000097">
    <property type="protein sequence ID" value="SLM29553.1"/>
    <property type="molecule type" value="Genomic_DNA"/>
</dbReference>
<dbReference type="RefSeq" id="WP_080806592.1">
    <property type="nucleotide sequence ID" value="NZ_LT828554.1"/>
</dbReference>
<evidence type="ECO:0000313" key="1">
    <source>
        <dbReference type="EMBL" id="SLM29553.1"/>
    </source>
</evidence>
<evidence type="ECO:0000313" key="2">
    <source>
        <dbReference type="Proteomes" id="UP000191931"/>
    </source>
</evidence>
<reference evidence="1 2" key="1">
    <citation type="submission" date="2017-03" db="EMBL/GenBank/DDBJ databases">
        <authorList>
            <person name="Afonso C.L."/>
            <person name="Miller P.J."/>
            <person name="Scott M.A."/>
            <person name="Spackman E."/>
            <person name="Goraichik I."/>
            <person name="Dimitrov K.M."/>
            <person name="Suarez D.L."/>
            <person name="Swayne D.E."/>
        </authorList>
    </citation>
    <scope>NUCLEOTIDE SEQUENCE [LARGE SCALE GENOMIC DNA]</scope>
    <source>
        <strain evidence="1">PRJEB14757</strain>
    </source>
</reference>
<keyword evidence="2" id="KW-1185">Reference proteome</keyword>